<evidence type="ECO:0000313" key="17">
    <source>
        <dbReference type="EMBL" id="KAL2082606.1"/>
    </source>
</evidence>
<feature type="domain" description="C2H2-type" evidence="15">
    <location>
        <begin position="509"/>
        <end position="536"/>
    </location>
</feature>
<dbReference type="FunFam" id="3.30.160.60:FF:002343">
    <property type="entry name" value="Zinc finger protein 33A"/>
    <property type="match status" value="1"/>
</dbReference>
<dbReference type="InterPro" id="IPR046341">
    <property type="entry name" value="SET_dom_sf"/>
</dbReference>
<dbReference type="EMBL" id="JBHFQA010000019">
    <property type="protein sequence ID" value="KAL2082606.1"/>
    <property type="molecule type" value="Genomic_DNA"/>
</dbReference>
<comment type="subunit">
    <text evidence="12">Interacts with PRMT5. Interacts with FBXO10. Interacts with FBXO11.</text>
</comment>
<dbReference type="Pfam" id="PF21549">
    <property type="entry name" value="PRDM2_PR"/>
    <property type="match status" value="1"/>
</dbReference>
<dbReference type="InterPro" id="IPR016608">
    <property type="entry name" value="PRDM1"/>
</dbReference>
<keyword evidence="7" id="KW-0805">Transcription regulation</keyword>
<keyword evidence="5" id="KW-0862">Zinc</keyword>
<name>A0ABD1J7F3_9TELE</name>
<dbReference type="PROSITE" id="PS50157">
    <property type="entry name" value="ZINC_FINGER_C2H2_2"/>
    <property type="match status" value="4"/>
</dbReference>
<evidence type="ECO:0000256" key="14">
    <source>
        <dbReference type="SAM" id="MobiDB-lite"/>
    </source>
</evidence>
<accession>A0ABD1J7F3</accession>
<keyword evidence="18" id="KW-1185">Reference proteome</keyword>
<dbReference type="GO" id="GO:0008270">
    <property type="term" value="F:zinc ion binding"/>
    <property type="evidence" value="ECO:0007669"/>
    <property type="project" value="UniProtKB-KW"/>
</dbReference>
<evidence type="ECO:0000256" key="9">
    <source>
        <dbReference type="ARBA" id="ARBA00023130"/>
    </source>
</evidence>
<dbReference type="GO" id="GO:0000122">
    <property type="term" value="P:negative regulation of transcription by RNA polymerase II"/>
    <property type="evidence" value="ECO:0007669"/>
    <property type="project" value="UniProtKB-UniRule"/>
</dbReference>
<dbReference type="Gene3D" id="3.30.160.60">
    <property type="entry name" value="Classic Zinc Finger"/>
    <property type="match status" value="4"/>
</dbReference>
<feature type="region of interest" description="Disordered" evidence="14">
    <location>
        <begin position="1"/>
        <end position="23"/>
    </location>
</feature>
<comment type="subcellular location">
    <subcellularLocation>
        <location evidence="12">Nucleus</location>
    </subcellularLocation>
    <subcellularLocation>
        <location evidence="12">Cytoplasm</location>
    </subcellularLocation>
</comment>
<feature type="domain" description="C2H2-type" evidence="15">
    <location>
        <begin position="593"/>
        <end position="620"/>
    </location>
</feature>
<reference evidence="17 18" key="1">
    <citation type="submission" date="2024-09" db="EMBL/GenBank/DDBJ databases">
        <title>A chromosome-level genome assembly of Gray's grenadier anchovy, Coilia grayii.</title>
        <authorList>
            <person name="Fu Z."/>
        </authorList>
    </citation>
    <scope>NUCLEOTIDE SEQUENCE [LARGE SCALE GENOMIC DNA]</scope>
    <source>
        <strain evidence="17">G4</strain>
        <tissue evidence="17">Muscle</tissue>
    </source>
</reference>
<dbReference type="Pfam" id="PF00096">
    <property type="entry name" value="zf-C2H2"/>
    <property type="match status" value="3"/>
</dbReference>
<keyword evidence="4 13" id="KW-0863">Zinc-finger</keyword>
<keyword evidence="11" id="KW-0539">Nucleus</keyword>
<proteinExistence type="inferred from homology"/>
<dbReference type="CDD" id="cd19187">
    <property type="entry name" value="PR-SET_PRDM1"/>
    <property type="match status" value="1"/>
</dbReference>
<keyword evidence="6" id="KW-0391">Immunity</keyword>
<evidence type="ECO:0000256" key="7">
    <source>
        <dbReference type="ARBA" id="ARBA00023015"/>
    </source>
</evidence>
<dbReference type="FunFam" id="3.30.160.60:FF:000211">
    <property type="entry name" value="PR domain zinc finger protein 1"/>
    <property type="match status" value="1"/>
</dbReference>
<sequence length="762" mass="83590">MPTTEGSPRVPSGVAMPTDADSKDRTLWSEAELENGCSQLVQDSDTQVADVNQPQSRAEASLPATLLLRRSSTSNEVLGVVSRQHIAVGTRFGPLVGVTYTVDRVPSNANRKYFWRVFSEGQLHHFLDGADEERSNWMRYVNPARCPRDQNLAAAQSGMDIFFYAVRPVSPGQELLVWYCPDFANRLLCSLAHPQPTGTHGQSSPLSLSSEPAEGALPIQSKSPAKRGHRVIDILKKEPCVPHLISPNDPPQMICPGPALSADSQWHAGHSTYIMSLGSNAVGLEHRTEQKLGSPDALRGLSSFRPHNNTPLRPAMYLEYSMPYSVPLQMYPASQYYLPGPPPLGLDRMPLPLRPNLYLLSLPGNRQSTVLIGPPETHRSLSASYLCDSSPKPCGDLKGFGVPVATTVYANKASTPSDGLATATRFHAPSVSTSLWGASVLDQPRDTSPLQGMAVSPGPLPSKPTSAQLEAKQASTQMNSPQATRPSSGTITYRTLSYPLTRQNGKIRYDCNVCGKIFGQLSNLKVHLRVHSGERPFRCQTCRKSFTQLAHLQKHRLVHTGEKPHQCEVCHKRFSSTSNLKTHQRLHSGEKPYKCRSCPARFTQYIHLKLHRRLHSSRGARVGCEGGGDGRPYACPYCPSAYLHLCSLQIHLQGFCAALQPPATSGQPCALEQLARISVELERFDLSDAAEMLDKTTDTEAERSVLNVFWREVEAMGLKSSNHQGGGRKTVLVKHSGSREAGGEQSTYLPPFSVHIKQELEL</sequence>
<protein>
    <recommendedName>
        <fullName evidence="12">PR domain zinc finger protein 1</fullName>
        <ecNumber evidence="12">2.1.1.-</ecNumber>
    </recommendedName>
</protein>
<evidence type="ECO:0000259" key="16">
    <source>
        <dbReference type="PROSITE" id="PS50280"/>
    </source>
</evidence>
<evidence type="ECO:0000256" key="13">
    <source>
        <dbReference type="PROSITE-ProRule" id="PRU00042"/>
    </source>
</evidence>
<dbReference type="InterPro" id="IPR044413">
    <property type="entry name" value="PRDM1_PR-SET"/>
</dbReference>
<dbReference type="EC" id="2.1.1.-" evidence="12"/>
<feature type="compositionally biased region" description="Polar residues" evidence="14">
    <location>
        <begin position="463"/>
        <end position="489"/>
    </location>
</feature>
<dbReference type="GO" id="GO:0005737">
    <property type="term" value="C:cytoplasm"/>
    <property type="evidence" value="ECO:0007669"/>
    <property type="project" value="UniProtKB-SubCell"/>
</dbReference>
<organism evidence="17 18">
    <name type="scientific">Coilia grayii</name>
    <name type="common">Gray's grenadier anchovy</name>
    <dbReference type="NCBI Taxonomy" id="363190"/>
    <lineage>
        <taxon>Eukaryota</taxon>
        <taxon>Metazoa</taxon>
        <taxon>Chordata</taxon>
        <taxon>Craniata</taxon>
        <taxon>Vertebrata</taxon>
        <taxon>Euteleostomi</taxon>
        <taxon>Actinopterygii</taxon>
        <taxon>Neopterygii</taxon>
        <taxon>Teleostei</taxon>
        <taxon>Clupei</taxon>
        <taxon>Clupeiformes</taxon>
        <taxon>Clupeoidei</taxon>
        <taxon>Engraulidae</taxon>
        <taxon>Coilinae</taxon>
        <taxon>Coilia</taxon>
    </lineage>
</organism>
<evidence type="ECO:0000256" key="2">
    <source>
        <dbReference type="ARBA" id="ARBA00022723"/>
    </source>
</evidence>
<comment type="similarity">
    <text evidence="12">Belongs to the class V-like SAM-binding methyltransferase superfamily.</text>
</comment>
<feature type="region of interest" description="Disordered" evidence="14">
    <location>
        <begin position="446"/>
        <end position="489"/>
    </location>
</feature>
<evidence type="ECO:0000256" key="11">
    <source>
        <dbReference type="ARBA" id="ARBA00023242"/>
    </source>
</evidence>
<dbReference type="FunFam" id="3.30.160.60:FF:000262">
    <property type="entry name" value="PR domain zinc finger protein 1"/>
    <property type="match status" value="1"/>
</dbReference>
<keyword evidence="9" id="KW-1064">Adaptive immunity</keyword>
<dbReference type="GO" id="GO:0000977">
    <property type="term" value="F:RNA polymerase II transcription regulatory region sequence-specific DNA binding"/>
    <property type="evidence" value="ECO:0007669"/>
    <property type="project" value="UniProtKB-UniRule"/>
</dbReference>
<evidence type="ECO:0000256" key="8">
    <source>
        <dbReference type="ARBA" id="ARBA00023125"/>
    </source>
</evidence>
<dbReference type="Gene3D" id="2.170.270.10">
    <property type="entry name" value="SET domain"/>
    <property type="match status" value="1"/>
</dbReference>
<dbReference type="GO" id="GO:0002250">
    <property type="term" value="P:adaptive immune response"/>
    <property type="evidence" value="ECO:0007669"/>
    <property type="project" value="UniProtKB-KW"/>
</dbReference>
<comment type="caution">
    <text evidence="17">The sequence shown here is derived from an EMBL/GenBank/DDBJ whole genome shotgun (WGS) entry which is preliminary data.</text>
</comment>
<dbReference type="SUPFAM" id="SSF82199">
    <property type="entry name" value="SET domain"/>
    <property type="match status" value="1"/>
</dbReference>
<keyword evidence="3" id="KW-0677">Repeat</keyword>
<dbReference type="Proteomes" id="UP001591681">
    <property type="component" value="Unassembled WGS sequence"/>
</dbReference>
<dbReference type="GO" id="GO:0005634">
    <property type="term" value="C:nucleus"/>
    <property type="evidence" value="ECO:0007669"/>
    <property type="project" value="UniProtKB-SubCell"/>
</dbReference>
<dbReference type="PROSITE" id="PS00028">
    <property type="entry name" value="ZINC_FINGER_C2H2_1"/>
    <property type="match status" value="4"/>
</dbReference>
<dbReference type="GO" id="GO:0045165">
    <property type="term" value="P:cell fate commitment"/>
    <property type="evidence" value="ECO:0007669"/>
    <property type="project" value="UniProtKB-UniRule"/>
</dbReference>
<dbReference type="FunFam" id="3.30.160.60:FF:000132">
    <property type="entry name" value="PR domain zinc finger protein 1"/>
    <property type="match status" value="1"/>
</dbReference>
<evidence type="ECO:0000256" key="4">
    <source>
        <dbReference type="ARBA" id="ARBA00022771"/>
    </source>
</evidence>
<dbReference type="InterPro" id="IPR036236">
    <property type="entry name" value="Znf_C2H2_sf"/>
</dbReference>
<dbReference type="GO" id="GO:0003700">
    <property type="term" value="F:DNA-binding transcription factor activity"/>
    <property type="evidence" value="ECO:0007669"/>
    <property type="project" value="UniProtKB-UniRule"/>
</dbReference>
<dbReference type="GO" id="GO:0045087">
    <property type="term" value="P:innate immune response"/>
    <property type="evidence" value="ECO:0007669"/>
    <property type="project" value="UniProtKB-KW"/>
</dbReference>
<evidence type="ECO:0000256" key="1">
    <source>
        <dbReference type="ARBA" id="ARBA00022588"/>
    </source>
</evidence>
<dbReference type="SUPFAM" id="SSF57667">
    <property type="entry name" value="beta-beta-alpha zinc fingers"/>
    <property type="match status" value="2"/>
</dbReference>
<keyword evidence="8" id="KW-0238">DNA-binding</keyword>
<dbReference type="PANTHER" id="PTHR16515:SF68">
    <property type="entry name" value="PR DOMAIN ZINC FINGER PROTEIN 1"/>
    <property type="match status" value="1"/>
</dbReference>
<evidence type="ECO:0000313" key="18">
    <source>
        <dbReference type="Proteomes" id="UP001591681"/>
    </source>
</evidence>
<comment type="function">
    <text evidence="12">Transcription factor that mediates a transcriptional program in various innate and adaptive immune tissue-resident lymphocyte T cell types such as tissue-resident memory T (Trm), natural killer (trNK) and natural killer T (NKT) cells and negatively regulates gene expression of proteins that promote the egress of tissue-resident T-cell populations from non-lymphoid organs. Plays a role in the development, retention and long-term establishment of adaptive and innate tissue-resident lymphocyte T cell types in non-lymphoid organs, such as the skin and gut, but also in other nonbarrier tissues like liver and kidney, and therefore may provide immediate immunological protection against reactivating infections or viral reinfection. Binds specifically to the PRDI element in the promoter of the beta-interferon gene. Drives the maturation of B-lymphocytes into Ig secreting cells. Associates with the transcriptional repressor ZNF683 to chromatin at gene promoter regions.</text>
</comment>
<dbReference type="PIRSF" id="PIRSF013212">
    <property type="entry name" value="PRDM1"/>
    <property type="match status" value="1"/>
</dbReference>
<feature type="compositionally biased region" description="Low complexity" evidence="14">
    <location>
        <begin position="203"/>
        <end position="214"/>
    </location>
</feature>
<feature type="domain" description="C2H2-type" evidence="15">
    <location>
        <begin position="537"/>
        <end position="564"/>
    </location>
</feature>
<dbReference type="SMART" id="SM00355">
    <property type="entry name" value="ZnF_C2H2"/>
    <property type="match status" value="5"/>
</dbReference>
<dbReference type="AlphaFoldDB" id="A0ABD1J7F3"/>
<keyword evidence="1" id="KW-0399">Innate immunity</keyword>
<feature type="region of interest" description="Disordered" evidence="14">
    <location>
        <begin position="196"/>
        <end position="222"/>
    </location>
</feature>
<evidence type="ECO:0000256" key="5">
    <source>
        <dbReference type="ARBA" id="ARBA00022833"/>
    </source>
</evidence>
<feature type="domain" description="C2H2-type" evidence="15">
    <location>
        <begin position="565"/>
        <end position="592"/>
    </location>
</feature>
<evidence type="ECO:0000256" key="3">
    <source>
        <dbReference type="ARBA" id="ARBA00022737"/>
    </source>
</evidence>
<dbReference type="InterPro" id="IPR013087">
    <property type="entry name" value="Znf_C2H2_type"/>
</dbReference>
<dbReference type="PANTHER" id="PTHR16515">
    <property type="entry name" value="PR DOMAIN ZINC FINGER PROTEIN"/>
    <property type="match status" value="1"/>
</dbReference>
<evidence type="ECO:0000256" key="12">
    <source>
        <dbReference type="PIRNR" id="PIRNR013212"/>
    </source>
</evidence>
<keyword evidence="10" id="KW-0804">Transcription</keyword>
<evidence type="ECO:0000259" key="15">
    <source>
        <dbReference type="PROSITE" id="PS50157"/>
    </source>
</evidence>
<evidence type="ECO:0000256" key="6">
    <source>
        <dbReference type="ARBA" id="ARBA00022859"/>
    </source>
</evidence>
<dbReference type="SMART" id="SM00317">
    <property type="entry name" value="SET"/>
    <property type="match status" value="1"/>
</dbReference>
<dbReference type="InterPro" id="IPR050331">
    <property type="entry name" value="Zinc_finger"/>
</dbReference>
<keyword evidence="2" id="KW-0479">Metal-binding</keyword>
<feature type="domain" description="SET" evidence="16">
    <location>
        <begin position="64"/>
        <end position="180"/>
    </location>
</feature>
<evidence type="ECO:0000256" key="10">
    <source>
        <dbReference type="ARBA" id="ARBA00023163"/>
    </source>
</evidence>
<dbReference type="PROSITE" id="PS50280">
    <property type="entry name" value="SET"/>
    <property type="match status" value="1"/>
</dbReference>
<dbReference type="InterPro" id="IPR001214">
    <property type="entry name" value="SET_dom"/>
</dbReference>
<gene>
    <name evidence="17" type="ORF">ACEWY4_022424</name>
</gene>